<keyword evidence="2" id="KW-0732">Signal</keyword>
<protein>
    <recommendedName>
        <fullName evidence="5">Rifin</fullName>
    </recommendedName>
</protein>
<reference evidence="3 4" key="1">
    <citation type="submission" date="2013-02" db="EMBL/GenBank/DDBJ databases">
        <title>The Genome Annotation of Plasmodium falciparum CAMP/Malaysia.</title>
        <authorList>
            <consortium name="The Broad Institute Genome Sequencing Platform"/>
            <consortium name="The Broad Institute Genome Sequencing Center for Infectious Disease"/>
            <person name="Neafsey D."/>
            <person name="Hoffman S."/>
            <person name="Volkman S."/>
            <person name="Rosenthal P."/>
            <person name="Walker B."/>
            <person name="Young S.K."/>
            <person name="Zeng Q."/>
            <person name="Gargeya S."/>
            <person name="Fitzgerald M."/>
            <person name="Haas B."/>
            <person name="Abouelleil A."/>
            <person name="Allen A.W."/>
            <person name="Alvarado L."/>
            <person name="Arachchi H.M."/>
            <person name="Berlin A.M."/>
            <person name="Chapman S.B."/>
            <person name="Gainer-Dewar J."/>
            <person name="Goldberg J."/>
            <person name="Griggs A."/>
            <person name="Gujja S."/>
            <person name="Hansen M."/>
            <person name="Howarth C."/>
            <person name="Imamovic A."/>
            <person name="Ireland A."/>
            <person name="Larimer J."/>
            <person name="McCowan C."/>
            <person name="Murphy C."/>
            <person name="Pearson M."/>
            <person name="Poon T.W."/>
            <person name="Priest M."/>
            <person name="Roberts A."/>
            <person name="Saif S."/>
            <person name="Shea T."/>
            <person name="Sisk P."/>
            <person name="Sykes S."/>
            <person name="Wortman J."/>
            <person name="Nusbaum C."/>
            <person name="Birren B."/>
        </authorList>
    </citation>
    <scope>NUCLEOTIDE SEQUENCE [LARGE SCALE GENOMIC DNA]</scope>
    <source>
        <strain evidence="3 4">CAMP/Malaysia</strain>
    </source>
</reference>
<dbReference type="AlphaFoldDB" id="A0A024X0V2"/>
<reference evidence="3 4" key="2">
    <citation type="submission" date="2013-02" db="EMBL/GenBank/DDBJ databases">
        <title>The Genome Sequence of Plasmodium falciparum CAMP/Malaysia.</title>
        <authorList>
            <consortium name="The Broad Institute Genome Sequencing Platform"/>
            <consortium name="The Broad Institute Genome Sequencing Center for Infectious Disease"/>
            <person name="Neafsey D."/>
            <person name="Cheeseman I."/>
            <person name="Volkman S."/>
            <person name="Adams J."/>
            <person name="Walker B."/>
            <person name="Young S.K."/>
            <person name="Zeng Q."/>
            <person name="Gargeya S."/>
            <person name="Fitzgerald M."/>
            <person name="Haas B."/>
            <person name="Abouelleil A."/>
            <person name="Alvarado L."/>
            <person name="Arachchi H.M."/>
            <person name="Berlin A.M."/>
            <person name="Chapman S.B."/>
            <person name="Dewar J."/>
            <person name="Goldberg J."/>
            <person name="Griggs A."/>
            <person name="Gujja S."/>
            <person name="Hansen M."/>
            <person name="Howarth C."/>
            <person name="Imamovic A."/>
            <person name="Larimer J."/>
            <person name="McCowan C."/>
            <person name="Murphy C."/>
            <person name="Neiman D."/>
            <person name="Pearson M."/>
            <person name="Priest M."/>
            <person name="Roberts A."/>
            <person name="Saif S."/>
            <person name="Shea T."/>
            <person name="Sisk P."/>
            <person name="Sykes S."/>
            <person name="Wortman J."/>
            <person name="Nusbaum C."/>
            <person name="Birren B."/>
        </authorList>
    </citation>
    <scope>NUCLEOTIDE SEQUENCE [LARGE SCALE GENOMIC DNA]</scope>
    <source>
        <strain evidence="3 4">CAMP/Malaysia</strain>
    </source>
</reference>
<dbReference type="EMBL" id="KI927620">
    <property type="protein sequence ID" value="ETW58803.1"/>
    <property type="molecule type" value="Genomic_DNA"/>
</dbReference>
<dbReference type="OMA" id="CVCEKSS"/>
<keyword evidence="1" id="KW-0812">Transmembrane</keyword>
<accession>A0A024X0V2</accession>
<feature type="transmembrane region" description="Helical" evidence="1">
    <location>
        <begin position="296"/>
        <end position="317"/>
    </location>
</feature>
<dbReference type="NCBIfam" id="TIGR01477">
    <property type="entry name" value="RIFIN"/>
    <property type="match status" value="1"/>
</dbReference>
<proteinExistence type="predicted"/>
<evidence type="ECO:0000256" key="2">
    <source>
        <dbReference type="SAM" id="SignalP"/>
    </source>
</evidence>
<keyword evidence="1" id="KW-0472">Membrane</keyword>
<dbReference type="OrthoDB" id="378799at2759"/>
<dbReference type="Pfam" id="PF02009">
    <property type="entry name" value="RIFIN"/>
    <property type="match status" value="1"/>
</dbReference>
<sequence>MKVHYINILLLALSLNILVINTHKKPSIRPRHIQTNRLLCECELYMPNYDNDPEMKRVMQKFHDRTTQRFQEYDEKLKEQRQIFKDKCDKEIRKIILKDKIEKELTEKFVALDTNITTKDIPTCVCEKSSAEKTEKFCHNCGKTMGAIAPSWGFVSGIGYAAWTNYVAAKILEAGIKRGIEEGLSQIMKFTITSFPRAKTPSIAVTQLLSSGHFNSKITLFDIVQNINSTINGELEAKGFSEFSYIINVMSKKKTLNAFNSNFSQYSTPVTEAIDAAELAEGLKLATNTSILNNTIIASIVSIVVIVLVMVIIYLILRYRRKKQMNKKLQYIKLLKE</sequence>
<dbReference type="Proteomes" id="UP000030694">
    <property type="component" value="Unassembled WGS sequence"/>
</dbReference>
<evidence type="ECO:0008006" key="5">
    <source>
        <dbReference type="Google" id="ProtNLM"/>
    </source>
</evidence>
<dbReference type="InterPro" id="IPR006373">
    <property type="entry name" value="VSA_Rifin"/>
</dbReference>
<keyword evidence="1" id="KW-1133">Transmembrane helix</keyword>
<feature type="chain" id="PRO_5001537707" description="Rifin" evidence="2">
    <location>
        <begin position="25"/>
        <end position="337"/>
    </location>
</feature>
<name>A0A024X0V2_PLAFC</name>
<feature type="signal peptide" evidence="2">
    <location>
        <begin position="1"/>
        <end position="24"/>
    </location>
</feature>
<evidence type="ECO:0000256" key="1">
    <source>
        <dbReference type="SAM" id="Phobius"/>
    </source>
</evidence>
<organism evidence="3 4">
    <name type="scientific">Plasmodium falciparum (isolate Camp / Malaysia)</name>
    <dbReference type="NCBI Taxonomy" id="5835"/>
    <lineage>
        <taxon>Eukaryota</taxon>
        <taxon>Sar</taxon>
        <taxon>Alveolata</taxon>
        <taxon>Apicomplexa</taxon>
        <taxon>Aconoidasida</taxon>
        <taxon>Haemosporida</taxon>
        <taxon>Plasmodiidae</taxon>
        <taxon>Plasmodium</taxon>
        <taxon>Plasmodium (Laverania)</taxon>
    </lineage>
</organism>
<evidence type="ECO:0000313" key="4">
    <source>
        <dbReference type="Proteomes" id="UP000030694"/>
    </source>
</evidence>
<evidence type="ECO:0000313" key="3">
    <source>
        <dbReference type="EMBL" id="ETW58803.1"/>
    </source>
</evidence>
<gene>
    <name evidence="3" type="ORF">PFMC_05896</name>
</gene>